<sequence length="147" mass="16959">MDQTGQWKTKGRNYPFSVHDNRVALKDTIDTFDQGLGRRKCLDEQRQHSSHFCLCHDDSMNSLGQKAQDFSVYQTDYPPHQETRGSQKRRFPRDHLEKSGAATVDHSGDVFMWFGRHDSDDRLPLHVLAATNHSLPSQSNHSRHSKN</sequence>
<dbReference type="InParanoid" id="A0A6J2WFM1"/>
<dbReference type="FunCoup" id="A0A6J2WFM1">
    <property type="interactions" value="364"/>
</dbReference>
<gene>
    <name evidence="4" type="primary">tex36</name>
</gene>
<dbReference type="GeneID" id="115824680"/>
<dbReference type="OrthoDB" id="10003408at2759"/>
<feature type="domain" description="Domain of unknown function with conserved HDNR motif" evidence="2">
    <location>
        <begin position="8"/>
        <end position="113"/>
    </location>
</feature>
<keyword evidence="3" id="KW-1185">Reference proteome</keyword>
<dbReference type="AlphaFoldDB" id="A0A6J2WFM1"/>
<feature type="region of interest" description="Disordered" evidence="1">
    <location>
        <begin position="75"/>
        <end position="101"/>
    </location>
</feature>
<dbReference type="Pfam" id="PF15115">
    <property type="entry name" value="HDNR"/>
    <property type="match status" value="1"/>
</dbReference>
<evidence type="ECO:0000259" key="2">
    <source>
        <dbReference type="Pfam" id="PF15115"/>
    </source>
</evidence>
<dbReference type="PANTHER" id="PTHR35440:SF1">
    <property type="entry name" value="TESTIS-EXPRESSED PROTEIN 36"/>
    <property type="match status" value="1"/>
</dbReference>
<reference evidence="4" key="1">
    <citation type="submission" date="2025-08" db="UniProtKB">
        <authorList>
            <consortium name="RefSeq"/>
        </authorList>
    </citation>
    <scope>IDENTIFICATION</scope>
</reference>
<protein>
    <submittedName>
        <fullName evidence="4">Testis-expressed protein 36</fullName>
    </submittedName>
</protein>
<evidence type="ECO:0000313" key="4">
    <source>
        <dbReference type="RefSeq" id="XP_030644300.1"/>
    </source>
</evidence>
<dbReference type="CTD" id="387718"/>
<name>A0A6J2WFM1_CHACN</name>
<evidence type="ECO:0000256" key="1">
    <source>
        <dbReference type="SAM" id="MobiDB-lite"/>
    </source>
</evidence>
<dbReference type="Proteomes" id="UP000504632">
    <property type="component" value="Chromosome 1"/>
</dbReference>
<dbReference type="RefSeq" id="XP_030644300.1">
    <property type="nucleotide sequence ID" value="XM_030788440.1"/>
</dbReference>
<evidence type="ECO:0000313" key="3">
    <source>
        <dbReference type="Proteomes" id="UP000504632"/>
    </source>
</evidence>
<accession>A0A6J2WFM1</accession>
<organism evidence="3 4">
    <name type="scientific">Chanos chanos</name>
    <name type="common">Milkfish</name>
    <name type="synonym">Mugil chanos</name>
    <dbReference type="NCBI Taxonomy" id="29144"/>
    <lineage>
        <taxon>Eukaryota</taxon>
        <taxon>Metazoa</taxon>
        <taxon>Chordata</taxon>
        <taxon>Craniata</taxon>
        <taxon>Vertebrata</taxon>
        <taxon>Euteleostomi</taxon>
        <taxon>Actinopterygii</taxon>
        <taxon>Neopterygii</taxon>
        <taxon>Teleostei</taxon>
        <taxon>Ostariophysi</taxon>
        <taxon>Gonorynchiformes</taxon>
        <taxon>Chanidae</taxon>
        <taxon>Chanos</taxon>
    </lineage>
</organism>
<proteinExistence type="predicted"/>
<dbReference type="InterPro" id="IPR029369">
    <property type="entry name" value="HDNR"/>
</dbReference>
<dbReference type="PANTHER" id="PTHR35440">
    <property type="entry name" value="TESTIS-EXPRESSED PROTEIN 36"/>
    <property type="match status" value="1"/>
</dbReference>